<reference evidence="2 3" key="1">
    <citation type="journal article" date="2018" name="Evol. Lett.">
        <title>Horizontal gene cluster transfer increased hallucinogenic mushroom diversity.</title>
        <authorList>
            <person name="Reynolds H.T."/>
            <person name="Vijayakumar V."/>
            <person name="Gluck-Thaler E."/>
            <person name="Korotkin H.B."/>
            <person name="Matheny P.B."/>
            <person name="Slot J.C."/>
        </authorList>
    </citation>
    <scope>NUCLEOTIDE SEQUENCE [LARGE SCALE GENOMIC DNA]</scope>
    <source>
        <strain evidence="2 3">SRW20</strain>
    </source>
</reference>
<evidence type="ECO:0000313" key="2">
    <source>
        <dbReference type="EMBL" id="PPQ67742.1"/>
    </source>
</evidence>
<dbReference type="OrthoDB" id="3266192at2759"/>
<accession>A0A409VN94</accession>
<evidence type="ECO:0000256" key="1">
    <source>
        <dbReference type="SAM" id="MobiDB-lite"/>
    </source>
</evidence>
<evidence type="ECO:0000313" key="3">
    <source>
        <dbReference type="Proteomes" id="UP000284706"/>
    </source>
</evidence>
<dbReference type="Proteomes" id="UP000284706">
    <property type="component" value="Unassembled WGS sequence"/>
</dbReference>
<sequence>MRNYGHSVDNPDDLTFVLEPERFPFKGYFFHAAFHPGAPNPCIKLNGHGVLGLPLNARDVPVILSNTSQAAKEQVQENLLEFSPTKVSFNNSVWNDWINGVCKEISIRLGFKKKDGQRRPQMRLSSLQLSGTGSHTGSSNEPTGKCVGKIVILLPSEFSGGQVKVSHSRTTRTIDFSKTSFTTAVFATHADVDTQMQPLASGYCLSLLYDLVHFSEELLCPPMSGNEDFYCEAHKILRAWRDSVDGEWCLRGVDRQRAAVIRDVAADLGLVVRLGTIRHFRTASGQEPTEFEASYPDRRVGQGDGGNEEDPQQEVPDLGGEEVYDWRASRLERILYDLDGNGSRYPGKGGLDVDVDDVFPPDPFENMKPTSWEVIKDVHSVVIHFSYCRTVLLVIKEDYSDEFHWSIGEIAYVVERLKHSTAPLSIADKMWVERAVNFLSSNQSYGDDEDEDDDEDERNKEHVADRQKRDHALELLDYTLRWSDGTTWGRLVMTGAYSLGQVTLEHIVRAWRLFGFECIQPGSVSFLLLKAGTTDSILPNRVEKLVRDALTTEALEFLIHALPSSALEAEKCSIIEWCRNVIDKVLSSFKPYSYSRDFSTTLQVLQVVGTTRFKKWVMPKVTALSGNDNHALELAREFQTKKQVIIERQAELLARPVLEAPSFMDTSIGGDSAIVVCPSLEQLSMAKDAVDDLISGCLSSAASNWFIPTPEGSTYRHYNDKEARPVMKPPKIESAAVDRFISIVDEAIMSGHQEICKALFIDVLKHPGLVGPKFTVLYNPLISRFLTLLRDRGQDVCSSPFVDLLQLLIALNLQDLLGKNTKMTNYRLRRLGCGCNQCKDFDAFALNPAEAHFSIKAKVKIREHFEELLKHASDICTWMTDTNNKPGTPQTLKITKRPEVMRLSTRKGRVEEAKAFLATVGPDDLIAKIMGSRYKDVQDAIAGIRPFGPSSLPSDAASGAESSSVAGRKRKIAEIEVIELE</sequence>
<organism evidence="2 3">
    <name type="scientific">Gymnopilus dilepis</name>
    <dbReference type="NCBI Taxonomy" id="231916"/>
    <lineage>
        <taxon>Eukaryota</taxon>
        <taxon>Fungi</taxon>
        <taxon>Dikarya</taxon>
        <taxon>Basidiomycota</taxon>
        <taxon>Agaricomycotina</taxon>
        <taxon>Agaricomycetes</taxon>
        <taxon>Agaricomycetidae</taxon>
        <taxon>Agaricales</taxon>
        <taxon>Agaricineae</taxon>
        <taxon>Hymenogastraceae</taxon>
        <taxon>Gymnopilus</taxon>
    </lineage>
</organism>
<comment type="caution">
    <text evidence="2">The sequence shown here is derived from an EMBL/GenBank/DDBJ whole genome shotgun (WGS) entry which is preliminary data.</text>
</comment>
<keyword evidence="3" id="KW-1185">Reference proteome</keyword>
<feature type="region of interest" description="Disordered" evidence="1">
    <location>
        <begin position="285"/>
        <end position="319"/>
    </location>
</feature>
<gene>
    <name evidence="2" type="ORF">CVT26_007029</name>
</gene>
<name>A0A409VN94_9AGAR</name>
<dbReference type="EMBL" id="NHYE01005608">
    <property type="protein sequence ID" value="PPQ67742.1"/>
    <property type="molecule type" value="Genomic_DNA"/>
</dbReference>
<feature type="compositionally biased region" description="Acidic residues" evidence="1">
    <location>
        <begin position="446"/>
        <end position="456"/>
    </location>
</feature>
<dbReference type="InParanoid" id="A0A409VN94"/>
<feature type="region of interest" description="Disordered" evidence="1">
    <location>
        <begin position="442"/>
        <end position="465"/>
    </location>
</feature>
<dbReference type="AlphaFoldDB" id="A0A409VN94"/>
<proteinExistence type="predicted"/>
<protein>
    <submittedName>
        <fullName evidence="2">Uncharacterized protein</fullName>
    </submittedName>
</protein>